<evidence type="ECO:0000313" key="1">
    <source>
        <dbReference type="Ensembl" id="ENSCCRP00020067410.1"/>
    </source>
</evidence>
<protein>
    <submittedName>
        <fullName evidence="1">Uncharacterized protein</fullName>
    </submittedName>
</protein>
<sequence length="52" mass="6054">TWTTRKIYKIKIKNGTKNYSDLLLVQVCMNLVDIMPRRQQAVIEVKGGPTKY</sequence>
<dbReference type="Proteomes" id="UP000694701">
    <property type="component" value="Unplaced"/>
</dbReference>
<reference evidence="1" key="1">
    <citation type="submission" date="2025-08" db="UniProtKB">
        <authorList>
            <consortium name="Ensembl"/>
        </authorList>
    </citation>
    <scope>IDENTIFICATION</scope>
</reference>
<proteinExistence type="predicted"/>
<dbReference type="AlphaFoldDB" id="A0A8C2G9R9"/>
<organism evidence="1 2">
    <name type="scientific">Cyprinus carpio</name>
    <name type="common">Common carp</name>
    <dbReference type="NCBI Taxonomy" id="7962"/>
    <lineage>
        <taxon>Eukaryota</taxon>
        <taxon>Metazoa</taxon>
        <taxon>Chordata</taxon>
        <taxon>Craniata</taxon>
        <taxon>Vertebrata</taxon>
        <taxon>Euteleostomi</taxon>
        <taxon>Actinopterygii</taxon>
        <taxon>Neopterygii</taxon>
        <taxon>Teleostei</taxon>
        <taxon>Ostariophysi</taxon>
        <taxon>Cypriniformes</taxon>
        <taxon>Cyprinidae</taxon>
        <taxon>Cyprininae</taxon>
        <taxon>Cyprinus</taxon>
    </lineage>
</organism>
<accession>A0A8C2G9R9</accession>
<evidence type="ECO:0000313" key="2">
    <source>
        <dbReference type="Proteomes" id="UP000694701"/>
    </source>
</evidence>
<dbReference type="Ensembl" id="ENSCCRT00020074146.1">
    <property type="protein sequence ID" value="ENSCCRP00020067410.1"/>
    <property type="gene ID" value="ENSCCRG00020031646.1"/>
</dbReference>
<name>A0A8C2G9R9_CYPCA</name>